<gene>
    <name evidence="7" type="ORF">I6N98_02285</name>
</gene>
<dbReference type="GO" id="GO:0015074">
    <property type="term" value="P:DNA integration"/>
    <property type="evidence" value="ECO:0007669"/>
    <property type="project" value="UniProtKB-KW"/>
</dbReference>
<dbReference type="InterPro" id="IPR002104">
    <property type="entry name" value="Integrase_catalytic"/>
</dbReference>
<evidence type="ECO:0000313" key="7">
    <source>
        <dbReference type="EMBL" id="QQD18718.1"/>
    </source>
</evidence>
<dbReference type="Gene3D" id="1.10.150.130">
    <property type="match status" value="1"/>
</dbReference>
<accession>A0A7T4R1J1</accession>
<keyword evidence="3" id="KW-0233">DNA recombination</keyword>
<evidence type="ECO:0000259" key="5">
    <source>
        <dbReference type="PROSITE" id="PS51898"/>
    </source>
</evidence>
<dbReference type="AlphaFoldDB" id="A0A7T4R1J1"/>
<dbReference type="InterPro" id="IPR050090">
    <property type="entry name" value="Tyrosine_recombinase_XerCD"/>
</dbReference>
<organism evidence="7 8">
    <name type="scientific">Spongiibacter nanhainus</name>
    <dbReference type="NCBI Taxonomy" id="2794344"/>
    <lineage>
        <taxon>Bacteria</taxon>
        <taxon>Pseudomonadati</taxon>
        <taxon>Pseudomonadota</taxon>
        <taxon>Gammaproteobacteria</taxon>
        <taxon>Cellvibrionales</taxon>
        <taxon>Spongiibacteraceae</taxon>
        <taxon>Spongiibacter</taxon>
    </lineage>
</organism>
<dbReference type="RefSeq" id="WP_198570208.1">
    <property type="nucleotide sequence ID" value="NZ_CP066167.1"/>
</dbReference>
<evidence type="ECO:0000313" key="8">
    <source>
        <dbReference type="Proteomes" id="UP000596063"/>
    </source>
</evidence>
<proteinExistence type="predicted"/>
<dbReference type="Pfam" id="PF00589">
    <property type="entry name" value="Phage_integrase"/>
    <property type="match status" value="1"/>
</dbReference>
<evidence type="ECO:0000256" key="4">
    <source>
        <dbReference type="PROSITE-ProRule" id="PRU01248"/>
    </source>
</evidence>
<reference evidence="7 8" key="1">
    <citation type="submission" date="2020-12" db="EMBL/GenBank/DDBJ databases">
        <authorList>
            <person name="Shan Y."/>
        </authorList>
    </citation>
    <scope>NUCLEOTIDE SEQUENCE [LARGE SCALE GENOMIC DNA]</scope>
    <source>
        <strain evidence="8">csc3.9</strain>
    </source>
</reference>
<dbReference type="InterPro" id="IPR011010">
    <property type="entry name" value="DNA_brk_join_enz"/>
</dbReference>
<dbReference type="KEGG" id="snan:I6N98_02285"/>
<feature type="domain" description="Core-binding (CB)" evidence="6">
    <location>
        <begin position="60"/>
        <end position="146"/>
    </location>
</feature>
<dbReference type="InterPro" id="IPR013762">
    <property type="entry name" value="Integrase-like_cat_sf"/>
</dbReference>
<dbReference type="Proteomes" id="UP000596063">
    <property type="component" value="Chromosome"/>
</dbReference>
<feature type="domain" description="Tyr recombinase" evidence="5">
    <location>
        <begin position="168"/>
        <end position="349"/>
    </location>
</feature>
<evidence type="ECO:0000256" key="1">
    <source>
        <dbReference type="ARBA" id="ARBA00022908"/>
    </source>
</evidence>
<dbReference type="InterPro" id="IPR010998">
    <property type="entry name" value="Integrase_recombinase_N"/>
</dbReference>
<dbReference type="PANTHER" id="PTHR30349:SF94">
    <property type="entry name" value="INTEGRASE_RECOMBINASE HI_1414-RELATED"/>
    <property type="match status" value="1"/>
</dbReference>
<dbReference type="InterPro" id="IPR044068">
    <property type="entry name" value="CB"/>
</dbReference>
<name>A0A7T4R1J1_9GAMM</name>
<dbReference type="GO" id="GO:0003677">
    <property type="term" value="F:DNA binding"/>
    <property type="evidence" value="ECO:0007669"/>
    <property type="project" value="UniProtKB-UniRule"/>
</dbReference>
<dbReference type="SUPFAM" id="SSF56349">
    <property type="entry name" value="DNA breaking-rejoining enzymes"/>
    <property type="match status" value="1"/>
</dbReference>
<protein>
    <submittedName>
        <fullName evidence="7">Tyrosine-type recombinase/integrase</fullName>
    </submittedName>
</protein>
<dbReference type="CDD" id="cd00796">
    <property type="entry name" value="INT_Rci_Hp1_C"/>
    <property type="match status" value="1"/>
</dbReference>
<dbReference type="Gene3D" id="1.10.443.10">
    <property type="entry name" value="Intergrase catalytic core"/>
    <property type="match status" value="1"/>
</dbReference>
<keyword evidence="8" id="KW-1185">Reference proteome</keyword>
<dbReference type="PANTHER" id="PTHR30349">
    <property type="entry name" value="PHAGE INTEGRASE-RELATED"/>
    <property type="match status" value="1"/>
</dbReference>
<dbReference type="GO" id="GO:0006310">
    <property type="term" value="P:DNA recombination"/>
    <property type="evidence" value="ECO:0007669"/>
    <property type="project" value="UniProtKB-KW"/>
</dbReference>
<evidence type="ECO:0000256" key="2">
    <source>
        <dbReference type="ARBA" id="ARBA00023125"/>
    </source>
</evidence>
<evidence type="ECO:0000256" key="3">
    <source>
        <dbReference type="ARBA" id="ARBA00023172"/>
    </source>
</evidence>
<keyword evidence="1" id="KW-0229">DNA integration</keyword>
<sequence length="356" mass="40437">MKFFGSIDKRGSRYRARVTQQGQRISRSFDTEEAATQWLNQLAKAARTNRFDAALRGATITVGELLDVFIEQKTEEWKPNTRRTTTSKIRSLQAQHPDLLGIPADSFCTSHIAEMVNRLRKAHPPAAAATIKQNVGFIRTAYNLANARLGLNLDNPVKPGCLPKVNNARDRRLLPNEEEKLLEACAKYETDTRCTTPIGLIVRFALETAMRQAEIAQLRWQDIYKDPQLGVTFVTVDRKFSKNNDARKFPLSYNLAQEITSLRSESAEEGSRVFGSNAPQIRQAFERSAARAKLEGFRFHDLRHEATSRLFERHHLEPHEAQLITGHRTIAMLNRYTHLNAQHLLGKMRNVLPPAS</sequence>
<dbReference type="EMBL" id="CP066167">
    <property type="protein sequence ID" value="QQD18718.1"/>
    <property type="molecule type" value="Genomic_DNA"/>
</dbReference>
<dbReference type="PROSITE" id="PS51898">
    <property type="entry name" value="TYR_RECOMBINASE"/>
    <property type="match status" value="1"/>
</dbReference>
<keyword evidence="2 4" id="KW-0238">DNA-binding</keyword>
<evidence type="ECO:0000259" key="6">
    <source>
        <dbReference type="PROSITE" id="PS51900"/>
    </source>
</evidence>
<dbReference type="PROSITE" id="PS51900">
    <property type="entry name" value="CB"/>
    <property type="match status" value="1"/>
</dbReference>